<keyword evidence="6" id="KW-0863">Zinc-finger</keyword>
<dbReference type="Pfam" id="PF00249">
    <property type="entry name" value="Myb_DNA-binding"/>
    <property type="match status" value="1"/>
</dbReference>
<comment type="subcellular location">
    <subcellularLocation>
        <location evidence="1">Nucleus</location>
    </subcellularLocation>
</comment>
<keyword evidence="3" id="KW-0238">DNA-binding</keyword>
<dbReference type="PROSITE" id="PS50090">
    <property type="entry name" value="MYB_LIKE"/>
    <property type="match status" value="1"/>
</dbReference>
<dbReference type="SUPFAM" id="SSF46689">
    <property type="entry name" value="Homeodomain-like"/>
    <property type="match status" value="1"/>
</dbReference>
<name>A0AAD5IB71_ACENE</name>
<dbReference type="PROSITE" id="PS51294">
    <property type="entry name" value="HTH_MYB"/>
    <property type="match status" value="1"/>
</dbReference>
<dbReference type="GO" id="GO:0006355">
    <property type="term" value="P:regulation of DNA-templated transcription"/>
    <property type="evidence" value="ECO:0007669"/>
    <property type="project" value="UniProtKB-ARBA"/>
</dbReference>
<dbReference type="InterPro" id="IPR006447">
    <property type="entry name" value="Myb_dom_plants"/>
</dbReference>
<dbReference type="PANTHER" id="PTHR44191">
    <property type="entry name" value="TRANSCRIPTION FACTOR KUA1"/>
    <property type="match status" value="1"/>
</dbReference>
<keyword evidence="2" id="KW-0805">Transcription regulation</keyword>
<dbReference type="InterPro" id="IPR001878">
    <property type="entry name" value="Znf_CCHC"/>
</dbReference>
<dbReference type="CDD" id="cd00167">
    <property type="entry name" value="SANT"/>
    <property type="match status" value="1"/>
</dbReference>
<dbReference type="Gene3D" id="1.10.10.60">
    <property type="entry name" value="Homeodomain-like"/>
    <property type="match status" value="1"/>
</dbReference>
<evidence type="ECO:0000313" key="12">
    <source>
        <dbReference type="Proteomes" id="UP001064489"/>
    </source>
</evidence>
<comment type="caution">
    <text evidence="11">The sequence shown here is derived from an EMBL/GenBank/DDBJ whole genome shotgun (WGS) entry which is preliminary data.</text>
</comment>
<keyword evidence="6" id="KW-0862">Zinc</keyword>
<dbReference type="PANTHER" id="PTHR44191:SF45">
    <property type="entry name" value="TRANSCRIPTION FACTOR MYB1R1-LIKE"/>
    <property type="match status" value="1"/>
</dbReference>
<dbReference type="SMART" id="SM00717">
    <property type="entry name" value="SANT"/>
    <property type="match status" value="1"/>
</dbReference>
<keyword evidence="6" id="KW-0479">Metal-binding</keyword>
<dbReference type="EMBL" id="JAJSOW010000106">
    <property type="protein sequence ID" value="KAI9159619.1"/>
    <property type="molecule type" value="Genomic_DNA"/>
</dbReference>
<sequence>MVKEAAARKCSHCGHHGHNARTCIALKNSFIIDVNMDPPVEGQQFIRRSISMDSLQSNVVHVDGGYLSDGQVLSWRKKASGKRKKGEAWTEDEHKTFLTGLKRLGKGDWKGISKNYVTTRTPTQVASHAQKYFLRHASTDKKNRRASLFDMPYQESLPTSQDPFSVNTAANVSDRPQNRVPHLCLDPILPTVANSNSIPSYRGITYIYGDGQSFPVTSNMPTLSYAQAMNMNYQRPLYFYLPGDIGKMSACANITPHPSGIPSPQSLLRGAFQSSHTNSTERDFLELTIGPPQSSRRADISSQALGAVSVV</sequence>
<dbReference type="GO" id="GO:0009723">
    <property type="term" value="P:response to ethylene"/>
    <property type="evidence" value="ECO:0007669"/>
    <property type="project" value="TreeGrafter"/>
</dbReference>
<dbReference type="GO" id="GO:0003677">
    <property type="term" value="F:DNA binding"/>
    <property type="evidence" value="ECO:0007669"/>
    <property type="project" value="UniProtKB-KW"/>
</dbReference>
<gene>
    <name evidence="11" type="ORF">LWI28_000281</name>
</gene>
<evidence type="ECO:0000256" key="2">
    <source>
        <dbReference type="ARBA" id="ARBA00023015"/>
    </source>
</evidence>
<dbReference type="InterPro" id="IPR017884">
    <property type="entry name" value="SANT_dom"/>
</dbReference>
<evidence type="ECO:0000259" key="8">
    <source>
        <dbReference type="PROSITE" id="PS50158"/>
    </source>
</evidence>
<protein>
    <submittedName>
        <fullName evidence="11">Uncharacterized protein</fullName>
    </submittedName>
</protein>
<feature type="domain" description="CCHC-type" evidence="8">
    <location>
        <begin position="8"/>
        <end position="23"/>
    </location>
</feature>
<dbReference type="GO" id="GO:0008270">
    <property type="term" value="F:zinc ion binding"/>
    <property type="evidence" value="ECO:0007669"/>
    <property type="project" value="UniProtKB-KW"/>
</dbReference>
<evidence type="ECO:0000313" key="11">
    <source>
        <dbReference type="EMBL" id="KAI9159619.1"/>
    </source>
</evidence>
<dbReference type="GO" id="GO:0009739">
    <property type="term" value="P:response to gibberellin"/>
    <property type="evidence" value="ECO:0007669"/>
    <property type="project" value="TreeGrafter"/>
</dbReference>
<dbReference type="InterPro" id="IPR009057">
    <property type="entry name" value="Homeodomain-like_sf"/>
</dbReference>
<organism evidence="11 12">
    <name type="scientific">Acer negundo</name>
    <name type="common">Box elder</name>
    <dbReference type="NCBI Taxonomy" id="4023"/>
    <lineage>
        <taxon>Eukaryota</taxon>
        <taxon>Viridiplantae</taxon>
        <taxon>Streptophyta</taxon>
        <taxon>Embryophyta</taxon>
        <taxon>Tracheophyta</taxon>
        <taxon>Spermatophyta</taxon>
        <taxon>Magnoliopsida</taxon>
        <taxon>eudicotyledons</taxon>
        <taxon>Gunneridae</taxon>
        <taxon>Pentapetalae</taxon>
        <taxon>rosids</taxon>
        <taxon>malvids</taxon>
        <taxon>Sapindales</taxon>
        <taxon>Sapindaceae</taxon>
        <taxon>Hippocastanoideae</taxon>
        <taxon>Acereae</taxon>
        <taxon>Acer</taxon>
    </lineage>
</organism>
<dbReference type="NCBIfam" id="TIGR01557">
    <property type="entry name" value="myb_SHAQKYF"/>
    <property type="match status" value="1"/>
</dbReference>
<keyword evidence="5" id="KW-0539">Nucleus</keyword>
<evidence type="ECO:0000256" key="1">
    <source>
        <dbReference type="ARBA" id="ARBA00004123"/>
    </source>
</evidence>
<evidence type="ECO:0000256" key="6">
    <source>
        <dbReference type="PROSITE-ProRule" id="PRU00047"/>
    </source>
</evidence>
<reference evidence="11" key="1">
    <citation type="journal article" date="2022" name="Plant J.">
        <title>Strategies of tolerance reflected in two North American maple genomes.</title>
        <authorList>
            <person name="McEvoy S.L."/>
            <person name="Sezen U.U."/>
            <person name="Trouern-Trend A."/>
            <person name="McMahon S.M."/>
            <person name="Schaberg P.G."/>
            <person name="Yang J."/>
            <person name="Wegrzyn J.L."/>
            <person name="Swenson N.G."/>
        </authorList>
    </citation>
    <scope>NUCLEOTIDE SEQUENCE</scope>
    <source>
        <strain evidence="11">91603</strain>
    </source>
</reference>
<feature type="domain" description="HTH myb-type" evidence="10">
    <location>
        <begin position="81"/>
        <end position="137"/>
    </location>
</feature>
<evidence type="ECO:0000259" key="10">
    <source>
        <dbReference type="PROSITE" id="PS51294"/>
    </source>
</evidence>
<evidence type="ECO:0000256" key="5">
    <source>
        <dbReference type="ARBA" id="ARBA00023242"/>
    </source>
</evidence>
<dbReference type="AlphaFoldDB" id="A0AAD5IB71"/>
<evidence type="ECO:0000256" key="4">
    <source>
        <dbReference type="ARBA" id="ARBA00023163"/>
    </source>
</evidence>
<feature type="domain" description="SANT" evidence="9">
    <location>
        <begin position="84"/>
        <end position="137"/>
    </location>
</feature>
<evidence type="ECO:0000256" key="3">
    <source>
        <dbReference type="ARBA" id="ARBA00023125"/>
    </source>
</evidence>
<reference evidence="11" key="2">
    <citation type="submission" date="2023-02" db="EMBL/GenBank/DDBJ databases">
        <authorList>
            <person name="Swenson N.G."/>
            <person name="Wegrzyn J.L."/>
            <person name="Mcevoy S.L."/>
        </authorList>
    </citation>
    <scope>NUCLEOTIDE SEQUENCE</scope>
    <source>
        <strain evidence="11">91603</strain>
        <tissue evidence="11">Leaf</tissue>
    </source>
</reference>
<dbReference type="PROSITE" id="PS51293">
    <property type="entry name" value="SANT"/>
    <property type="match status" value="1"/>
</dbReference>
<dbReference type="InterPro" id="IPR052245">
    <property type="entry name" value="Plant_Stress_Dev_TF"/>
</dbReference>
<keyword evidence="12" id="KW-1185">Reference proteome</keyword>
<dbReference type="Proteomes" id="UP001064489">
    <property type="component" value="Chromosome 2"/>
</dbReference>
<dbReference type="FunFam" id="1.10.10.60:FF:000009">
    <property type="entry name" value="transcription factor MYB1R1"/>
    <property type="match status" value="1"/>
</dbReference>
<dbReference type="GO" id="GO:0005634">
    <property type="term" value="C:nucleus"/>
    <property type="evidence" value="ECO:0007669"/>
    <property type="project" value="UniProtKB-SubCell"/>
</dbReference>
<dbReference type="InterPro" id="IPR017930">
    <property type="entry name" value="Myb_dom"/>
</dbReference>
<evidence type="ECO:0000259" key="7">
    <source>
        <dbReference type="PROSITE" id="PS50090"/>
    </source>
</evidence>
<dbReference type="InterPro" id="IPR001005">
    <property type="entry name" value="SANT/Myb"/>
</dbReference>
<proteinExistence type="predicted"/>
<keyword evidence="4" id="KW-0804">Transcription</keyword>
<dbReference type="PROSITE" id="PS50158">
    <property type="entry name" value="ZF_CCHC"/>
    <property type="match status" value="1"/>
</dbReference>
<evidence type="ECO:0000259" key="9">
    <source>
        <dbReference type="PROSITE" id="PS51293"/>
    </source>
</evidence>
<accession>A0AAD5IB71</accession>
<feature type="domain" description="Myb-like" evidence="7">
    <location>
        <begin position="81"/>
        <end position="133"/>
    </location>
</feature>